<evidence type="ECO:0000313" key="1">
    <source>
        <dbReference type="EMBL" id="GAH16372.1"/>
    </source>
</evidence>
<dbReference type="InterPro" id="IPR054213">
    <property type="entry name" value="DUF6920"/>
</dbReference>
<comment type="caution">
    <text evidence="1">The sequence shown here is derived from an EMBL/GenBank/DDBJ whole genome shotgun (WGS) entry which is preliminary data.</text>
</comment>
<dbReference type="EMBL" id="BART01032969">
    <property type="protein sequence ID" value="GAH16372.1"/>
    <property type="molecule type" value="Genomic_DNA"/>
</dbReference>
<organism evidence="1">
    <name type="scientific">marine sediment metagenome</name>
    <dbReference type="NCBI Taxonomy" id="412755"/>
    <lineage>
        <taxon>unclassified sequences</taxon>
        <taxon>metagenomes</taxon>
        <taxon>ecological metagenomes</taxon>
    </lineage>
</organism>
<accession>X1D808</accession>
<reference evidence="1" key="1">
    <citation type="journal article" date="2014" name="Front. Microbiol.">
        <title>High frequency of phylogenetically diverse reductive dehalogenase-homologous genes in deep subseafloor sedimentary metagenomes.</title>
        <authorList>
            <person name="Kawai M."/>
            <person name="Futagami T."/>
            <person name="Toyoda A."/>
            <person name="Takaki Y."/>
            <person name="Nishi S."/>
            <person name="Hori S."/>
            <person name="Arai W."/>
            <person name="Tsubouchi T."/>
            <person name="Morono Y."/>
            <person name="Uchiyama I."/>
            <person name="Ito T."/>
            <person name="Fujiyama A."/>
            <person name="Inagaki F."/>
            <person name="Takami H."/>
        </authorList>
    </citation>
    <scope>NUCLEOTIDE SEQUENCE</scope>
    <source>
        <strain evidence="1">Expedition CK06-06</strain>
    </source>
</reference>
<proteinExistence type="predicted"/>
<dbReference type="Pfam" id="PF21900">
    <property type="entry name" value="DUF6920"/>
    <property type="match status" value="1"/>
</dbReference>
<feature type="non-terminal residue" evidence="1">
    <location>
        <position position="1"/>
    </location>
</feature>
<protein>
    <submittedName>
        <fullName evidence="1">Uncharacterized protein</fullName>
    </submittedName>
</protein>
<name>X1D808_9ZZZZ</name>
<dbReference type="AlphaFoldDB" id="X1D808"/>
<sequence length="213" mass="24895">GQEYIRFVNMKAEGKFRRPLQKQWAKTTTHQYFITKPLGMIFDASMKQNPVMWFDVRDKYYRKKGGMFVNLLSGFNVLNESDIKELNNTTFLRCIGEAVMFPTFLLPSKYIKWEPIDKNSAKAIVTDGNNKGIYTFYFNDVGEIVKYESDDRYDRIDGKLQRVGSVAVRSDYKNIDGIKVPTKFLITRILPDGTHEEFWKGEITSIHYNILKK</sequence>
<gene>
    <name evidence="1" type="ORF">S01H4_56816</name>
</gene>